<proteinExistence type="predicted"/>
<reference evidence="2 3" key="1">
    <citation type="submission" date="2018-01" db="EMBL/GenBank/DDBJ databases">
        <title>Genome sequence of a Cantenovulum-like bacteria.</title>
        <authorList>
            <person name="Tan W.R."/>
            <person name="Lau N.-S."/>
            <person name="Go F."/>
            <person name="Amirul A.-A.A."/>
        </authorList>
    </citation>
    <scope>NUCLEOTIDE SEQUENCE [LARGE SCALE GENOMIC DNA]</scope>
    <source>
        <strain evidence="2 3">CCB-QB4</strain>
    </source>
</reference>
<dbReference type="EMBL" id="CP026604">
    <property type="protein sequence ID" value="AWB67361.1"/>
    <property type="molecule type" value="Genomic_DNA"/>
</dbReference>
<evidence type="ECO:0000313" key="3">
    <source>
        <dbReference type="Proteomes" id="UP000244441"/>
    </source>
</evidence>
<dbReference type="AlphaFoldDB" id="A0A2S0VT20"/>
<dbReference type="Proteomes" id="UP000244441">
    <property type="component" value="Chromosome"/>
</dbReference>
<organism evidence="2 3">
    <name type="scientific">Saccharobesus litoralis</name>
    <dbReference type="NCBI Taxonomy" id="2172099"/>
    <lineage>
        <taxon>Bacteria</taxon>
        <taxon>Pseudomonadati</taxon>
        <taxon>Pseudomonadota</taxon>
        <taxon>Gammaproteobacteria</taxon>
        <taxon>Alteromonadales</taxon>
        <taxon>Alteromonadaceae</taxon>
        <taxon>Saccharobesus</taxon>
    </lineage>
</organism>
<sequence length="306" mass="34038">MIGFVLVGCASAPKPEESQNQVNELKRMGKDVLDMVPAPDSQATQSTKPVLTAEEQQKQAKNQKLAKLFAEVFADKQPSKKSSEQQSDPVKGVGNNTEGLSQSQIEADQATVDTTDNETNSAVIESAPILVNRYQAQQNDKMAAIPAEVLAQFDNGVTEMEQGNWQQADSIFDEILSAYPTLSGVLVNKALVAEHGHKDLMLTQQLAEQALAVNQDNPYAHNILGRLARQQGQFKQAEVHYLSALDIWPQYPEANLNMAILLELYRGRLFEAFSYYESYLASNPEDKLVKRWFAGLQIKLKRLEQN</sequence>
<dbReference type="InterPro" id="IPR019734">
    <property type="entry name" value="TPR_rpt"/>
</dbReference>
<evidence type="ECO:0000256" key="1">
    <source>
        <dbReference type="SAM" id="MobiDB-lite"/>
    </source>
</evidence>
<dbReference type="Pfam" id="PF13432">
    <property type="entry name" value="TPR_16"/>
    <property type="match status" value="1"/>
</dbReference>
<feature type="region of interest" description="Disordered" evidence="1">
    <location>
        <begin position="76"/>
        <end position="116"/>
    </location>
</feature>
<dbReference type="SUPFAM" id="SSF48452">
    <property type="entry name" value="TPR-like"/>
    <property type="match status" value="1"/>
</dbReference>
<feature type="compositionally biased region" description="Polar residues" evidence="1">
    <location>
        <begin position="94"/>
        <end position="116"/>
    </location>
</feature>
<feature type="region of interest" description="Disordered" evidence="1">
    <location>
        <begin position="35"/>
        <end position="59"/>
    </location>
</feature>
<dbReference type="KEGG" id="cate:C2869_13340"/>
<accession>A0A2S0VT20</accession>
<dbReference type="Gene3D" id="1.25.40.10">
    <property type="entry name" value="Tetratricopeptide repeat domain"/>
    <property type="match status" value="1"/>
</dbReference>
<protein>
    <submittedName>
        <fullName evidence="2">Uncharacterized protein</fullName>
    </submittedName>
</protein>
<evidence type="ECO:0000313" key="2">
    <source>
        <dbReference type="EMBL" id="AWB67361.1"/>
    </source>
</evidence>
<keyword evidence="3" id="KW-1185">Reference proteome</keyword>
<gene>
    <name evidence="2" type="ORF">C2869_13340</name>
</gene>
<dbReference type="InterPro" id="IPR011990">
    <property type="entry name" value="TPR-like_helical_dom_sf"/>
</dbReference>
<dbReference type="SMART" id="SM00028">
    <property type="entry name" value="TPR"/>
    <property type="match status" value="2"/>
</dbReference>
<name>A0A2S0VT20_9ALTE</name>